<feature type="transmembrane region" description="Helical" evidence="1">
    <location>
        <begin position="134"/>
        <end position="154"/>
    </location>
</feature>
<sequence>MLSIARWVLRALLVLNILVGLLLLGLLGWSFVEEQRFAAAAVAQFPGVNVERLLTGTRFILAIVAPVMILAHLLFRALLQMLDTVEAGDPFVPANADRLRLVAWYLLGIQLCDVAFGVAGAIMDAAAGERISGWSPGLTGWIAVLLVFVLARVFREGSRLRDDAELTI</sequence>
<reference evidence="2 3" key="1">
    <citation type="submission" date="2020-03" db="EMBL/GenBank/DDBJ databases">
        <title>Genomic Encyclopedia of Type Strains, Phase IV (KMG-IV): sequencing the most valuable type-strain genomes for metagenomic binning, comparative biology and taxonomic classification.</title>
        <authorList>
            <person name="Goeker M."/>
        </authorList>
    </citation>
    <scope>NUCLEOTIDE SEQUENCE [LARGE SCALE GENOMIC DNA]</scope>
    <source>
        <strain evidence="2 3">DSM 16846</strain>
    </source>
</reference>
<feature type="transmembrane region" description="Helical" evidence="1">
    <location>
        <begin position="59"/>
        <end position="79"/>
    </location>
</feature>
<keyword evidence="1" id="KW-0812">Transmembrane</keyword>
<evidence type="ECO:0000256" key="1">
    <source>
        <dbReference type="SAM" id="Phobius"/>
    </source>
</evidence>
<feature type="transmembrane region" description="Helical" evidence="1">
    <location>
        <begin position="99"/>
        <end position="122"/>
    </location>
</feature>
<evidence type="ECO:0000313" key="2">
    <source>
        <dbReference type="EMBL" id="NJC05435.1"/>
    </source>
</evidence>
<dbReference type="AlphaFoldDB" id="A0A7X6BGG3"/>
<evidence type="ECO:0000313" key="3">
    <source>
        <dbReference type="Proteomes" id="UP000558192"/>
    </source>
</evidence>
<dbReference type="InterPro" id="IPR021354">
    <property type="entry name" value="DUF2975"/>
</dbReference>
<proteinExistence type="predicted"/>
<gene>
    <name evidence="2" type="ORF">GGQ97_001228</name>
</gene>
<evidence type="ECO:0008006" key="4">
    <source>
        <dbReference type="Google" id="ProtNLM"/>
    </source>
</evidence>
<keyword evidence="3" id="KW-1185">Reference proteome</keyword>
<keyword evidence="1" id="KW-0472">Membrane</keyword>
<dbReference type="EMBL" id="JAATJC010000001">
    <property type="protein sequence ID" value="NJC05435.1"/>
    <property type="molecule type" value="Genomic_DNA"/>
</dbReference>
<keyword evidence="1" id="KW-1133">Transmembrane helix</keyword>
<protein>
    <recommendedName>
        <fullName evidence="4">DUF2975 domain-containing protein</fullName>
    </recommendedName>
</protein>
<organism evidence="2 3">
    <name type="scientific">Sphingomonas kaistensis</name>
    <dbReference type="NCBI Taxonomy" id="298708"/>
    <lineage>
        <taxon>Bacteria</taxon>
        <taxon>Pseudomonadati</taxon>
        <taxon>Pseudomonadota</taxon>
        <taxon>Alphaproteobacteria</taxon>
        <taxon>Sphingomonadales</taxon>
        <taxon>Sphingomonadaceae</taxon>
        <taxon>Sphingomonas</taxon>
    </lineage>
</organism>
<dbReference type="Proteomes" id="UP000558192">
    <property type="component" value="Unassembled WGS sequence"/>
</dbReference>
<dbReference type="RefSeq" id="WP_168068130.1">
    <property type="nucleotide sequence ID" value="NZ_JAATJC010000001.1"/>
</dbReference>
<accession>A0A7X6BGG3</accession>
<dbReference type="Pfam" id="PF11188">
    <property type="entry name" value="DUF2975"/>
    <property type="match status" value="1"/>
</dbReference>
<comment type="caution">
    <text evidence="2">The sequence shown here is derived from an EMBL/GenBank/DDBJ whole genome shotgun (WGS) entry which is preliminary data.</text>
</comment>
<name>A0A7X6BGG3_9SPHN</name>
<feature type="transmembrane region" description="Helical" evidence="1">
    <location>
        <begin position="12"/>
        <end position="32"/>
    </location>
</feature>